<dbReference type="AlphaFoldDB" id="A0AAE1TGQ3"/>
<comment type="caution">
    <text evidence="16">The sequence shown here is derived from an EMBL/GenBank/DDBJ whole genome shotgun (WGS) entry which is preliminary data.</text>
</comment>
<keyword evidence="11" id="KW-0961">Cell wall biogenesis/degradation</keyword>
<evidence type="ECO:0000256" key="8">
    <source>
        <dbReference type="ARBA" id="ARBA00023136"/>
    </source>
</evidence>
<dbReference type="InterPro" id="IPR013210">
    <property type="entry name" value="LRR_N_plant-typ"/>
</dbReference>
<evidence type="ECO:0000256" key="5">
    <source>
        <dbReference type="ARBA" id="ARBA00022614"/>
    </source>
</evidence>
<evidence type="ECO:0000256" key="11">
    <source>
        <dbReference type="ARBA" id="ARBA00023316"/>
    </source>
</evidence>
<keyword evidence="10" id="KW-0379">Hydroxylation</keyword>
<dbReference type="Pfam" id="PF00560">
    <property type="entry name" value="LRR_1"/>
    <property type="match status" value="3"/>
</dbReference>
<gene>
    <name evidence="16" type="ORF">QN277_001370</name>
</gene>
<dbReference type="InterPro" id="IPR032675">
    <property type="entry name" value="LRR_dom_sf"/>
</dbReference>
<evidence type="ECO:0000256" key="2">
    <source>
        <dbReference type="ARBA" id="ARBA00004370"/>
    </source>
</evidence>
<sequence>MDSISYFILSLLLSSSFLHSSLPSAFSTEIPHSEREALEIIIGGGGAPSPPANCPPPPPSLSQRLLKARKVLLNFKATIEDPNCFTSNWQKDVSPCNYTGIKCATYPNSKELAVAGLDFNQAGFSGRQGSKLCLSGILENIPELTFFHVNSNNFSGQIPTEIMKFPFFFELDLSNNKLQGYFPMEVLSNSQLLFLDLRFNSLTGPIPPKLFTMDLDVIFINNNKFSSNLPWNFGNTPARYLTFANNKFTGPIPSSIGKASKTLTEVLFLGNQFSGCLPYEIGLLKKATVFDVSSNLLTGPIPESFACLQKIQFLNLAKNKFYGSVPESVCKLPGIRNNGNLTLAGNYFTYVGPECKKLIASKVLDVRQNCIKGLPNQKSPQECYKFLSCVKHCPNEWSLKVVPCEKGYSEYEETASPPTAPVTYESLKPTRHRLM</sequence>
<evidence type="ECO:0000256" key="4">
    <source>
        <dbReference type="ARBA" id="ARBA00022525"/>
    </source>
</evidence>
<keyword evidence="9" id="KW-0325">Glycoprotein</keyword>
<feature type="domain" description="Leucine-rich repeat-containing N-terminal plant-type" evidence="15">
    <location>
        <begin position="70"/>
        <end position="103"/>
    </location>
</feature>
<evidence type="ECO:0000256" key="10">
    <source>
        <dbReference type="ARBA" id="ARBA00023278"/>
    </source>
</evidence>
<evidence type="ECO:0000256" key="1">
    <source>
        <dbReference type="ARBA" id="ARBA00004191"/>
    </source>
</evidence>
<feature type="signal peptide" evidence="14">
    <location>
        <begin position="1"/>
        <end position="27"/>
    </location>
</feature>
<feature type="chain" id="PRO_5042260121" description="Cell wall hydroxyproline-rich glycoprotein" evidence="14">
    <location>
        <begin position="28"/>
        <end position="435"/>
    </location>
</feature>
<dbReference type="GO" id="GO:0016020">
    <property type="term" value="C:membrane"/>
    <property type="evidence" value="ECO:0007669"/>
    <property type="project" value="UniProtKB-SubCell"/>
</dbReference>
<protein>
    <recommendedName>
        <fullName evidence="12">Cell wall hydroxyproline-rich glycoprotein</fullName>
    </recommendedName>
</protein>
<evidence type="ECO:0000256" key="3">
    <source>
        <dbReference type="ARBA" id="ARBA00022512"/>
    </source>
</evidence>
<accession>A0AAE1TGQ3</accession>
<comment type="subcellular location">
    <subcellularLocation>
        <location evidence="2">Membrane</location>
    </subcellularLocation>
    <subcellularLocation>
        <location evidence="1">Secreted</location>
        <location evidence="1">Cell wall</location>
    </subcellularLocation>
</comment>
<evidence type="ECO:0000313" key="17">
    <source>
        <dbReference type="Proteomes" id="UP001293593"/>
    </source>
</evidence>
<evidence type="ECO:0000256" key="7">
    <source>
        <dbReference type="ARBA" id="ARBA00022737"/>
    </source>
</evidence>
<dbReference type="InterPro" id="IPR001611">
    <property type="entry name" value="Leu-rich_rpt"/>
</dbReference>
<dbReference type="SUPFAM" id="SSF52058">
    <property type="entry name" value="L domain-like"/>
    <property type="match status" value="1"/>
</dbReference>
<dbReference type="PANTHER" id="PTHR32093">
    <property type="entry name" value="LEUCINE-RICH REPEAT EXTENSIN-LIKE PROTEIN 3-RELATED"/>
    <property type="match status" value="1"/>
</dbReference>
<keyword evidence="4" id="KW-0964">Secreted</keyword>
<keyword evidence="17" id="KW-1185">Reference proteome</keyword>
<feature type="region of interest" description="Disordered" evidence="13">
    <location>
        <begin position="411"/>
        <end position="435"/>
    </location>
</feature>
<name>A0AAE1TGQ3_9FABA</name>
<dbReference type="Gene3D" id="3.80.10.10">
    <property type="entry name" value="Ribonuclease Inhibitor"/>
    <property type="match status" value="2"/>
</dbReference>
<keyword evidence="5" id="KW-0433">Leucine-rich repeat</keyword>
<dbReference type="GO" id="GO:0071555">
    <property type="term" value="P:cell wall organization"/>
    <property type="evidence" value="ECO:0007669"/>
    <property type="project" value="UniProtKB-KW"/>
</dbReference>
<evidence type="ECO:0000256" key="13">
    <source>
        <dbReference type="SAM" id="MobiDB-lite"/>
    </source>
</evidence>
<dbReference type="FunFam" id="3.80.10.10:FF:000041">
    <property type="entry name" value="LRR receptor-like serine/threonine-protein kinase ERECTA"/>
    <property type="match status" value="1"/>
</dbReference>
<dbReference type="Pfam" id="PF08263">
    <property type="entry name" value="LRRNT_2"/>
    <property type="match status" value="1"/>
</dbReference>
<dbReference type="Proteomes" id="UP001293593">
    <property type="component" value="Unassembled WGS sequence"/>
</dbReference>
<keyword evidence="6 14" id="KW-0732">Signal</keyword>
<dbReference type="EMBL" id="JAWXYG010000001">
    <property type="protein sequence ID" value="KAK4284553.1"/>
    <property type="molecule type" value="Genomic_DNA"/>
</dbReference>
<evidence type="ECO:0000256" key="6">
    <source>
        <dbReference type="ARBA" id="ARBA00022729"/>
    </source>
</evidence>
<dbReference type="InterPro" id="IPR051582">
    <property type="entry name" value="LRR_extensin-like_regulator"/>
</dbReference>
<reference evidence="16" key="1">
    <citation type="submission" date="2023-10" db="EMBL/GenBank/DDBJ databases">
        <title>Chromosome-level genome of the transformable northern wattle, Acacia crassicarpa.</title>
        <authorList>
            <person name="Massaro I."/>
            <person name="Sinha N.R."/>
            <person name="Poethig S."/>
            <person name="Leichty A.R."/>
        </authorList>
    </citation>
    <scope>NUCLEOTIDE SEQUENCE</scope>
    <source>
        <strain evidence="16">Acra3RX</strain>
        <tissue evidence="16">Leaf</tissue>
    </source>
</reference>
<evidence type="ECO:0000256" key="14">
    <source>
        <dbReference type="SAM" id="SignalP"/>
    </source>
</evidence>
<dbReference type="PANTHER" id="PTHR32093:SF131">
    <property type="entry name" value="LEUCINE-RICH REPEAT-CONTAINING N-TERMINAL PLANT-TYPE DOMAIN-CONTAINING PROTEIN"/>
    <property type="match status" value="1"/>
</dbReference>
<evidence type="ECO:0000259" key="15">
    <source>
        <dbReference type="Pfam" id="PF08263"/>
    </source>
</evidence>
<evidence type="ECO:0000256" key="9">
    <source>
        <dbReference type="ARBA" id="ARBA00023180"/>
    </source>
</evidence>
<keyword evidence="7" id="KW-0677">Repeat</keyword>
<keyword evidence="3" id="KW-0134">Cell wall</keyword>
<organism evidence="16 17">
    <name type="scientific">Acacia crassicarpa</name>
    <name type="common">northern wattle</name>
    <dbReference type="NCBI Taxonomy" id="499986"/>
    <lineage>
        <taxon>Eukaryota</taxon>
        <taxon>Viridiplantae</taxon>
        <taxon>Streptophyta</taxon>
        <taxon>Embryophyta</taxon>
        <taxon>Tracheophyta</taxon>
        <taxon>Spermatophyta</taxon>
        <taxon>Magnoliopsida</taxon>
        <taxon>eudicotyledons</taxon>
        <taxon>Gunneridae</taxon>
        <taxon>Pentapetalae</taxon>
        <taxon>rosids</taxon>
        <taxon>fabids</taxon>
        <taxon>Fabales</taxon>
        <taxon>Fabaceae</taxon>
        <taxon>Caesalpinioideae</taxon>
        <taxon>mimosoid clade</taxon>
        <taxon>Acacieae</taxon>
        <taxon>Acacia</taxon>
    </lineage>
</organism>
<keyword evidence="8" id="KW-0472">Membrane</keyword>
<proteinExistence type="predicted"/>
<evidence type="ECO:0000256" key="12">
    <source>
        <dbReference type="ARBA" id="ARBA00041871"/>
    </source>
</evidence>
<evidence type="ECO:0000313" key="16">
    <source>
        <dbReference type="EMBL" id="KAK4284553.1"/>
    </source>
</evidence>